<keyword evidence="3" id="KW-1185">Reference proteome</keyword>
<evidence type="ECO:0000313" key="2">
    <source>
        <dbReference type="EMBL" id="SDG61430.1"/>
    </source>
</evidence>
<dbReference type="GO" id="GO:0016989">
    <property type="term" value="F:sigma factor antagonist activity"/>
    <property type="evidence" value="ECO:0007669"/>
    <property type="project" value="TreeGrafter"/>
</dbReference>
<name>A0A1G7VR98_9HYPH</name>
<dbReference type="AlphaFoldDB" id="A0A1G7VR98"/>
<sequence>MSDFGDTDLSRDEERRVAVAEYVLGLGSVTSRATIARAIETDAAIASEARFWERHLSRFNDDYEAVAAPAGVFERIEQRLFGNAQVTRASWYDSLNFWRGLTGLAAAAAVVAIGLNLLPPVAPTPTDDTQLVAALQTVEGDVSFLARYDAASGQLRLTGSGSPAGTANDYELWFIEGDNAPISMGVLTVGEAQTVSVDEALREQFSQGITLAVTREIAGGSPTGAPEGPIVAAGPVAAI</sequence>
<evidence type="ECO:0000313" key="3">
    <source>
        <dbReference type="Proteomes" id="UP000199495"/>
    </source>
</evidence>
<dbReference type="Proteomes" id="UP000199495">
    <property type="component" value="Unassembled WGS sequence"/>
</dbReference>
<dbReference type="InterPro" id="IPR051474">
    <property type="entry name" value="Anti-sigma-K/W_factor"/>
</dbReference>
<protein>
    <submittedName>
        <fullName evidence="2">Anti-sigma-K factor RskA</fullName>
    </submittedName>
</protein>
<dbReference type="PANTHER" id="PTHR37461">
    <property type="entry name" value="ANTI-SIGMA-K FACTOR RSKA"/>
    <property type="match status" value="1"/>
</dbReference>
<accession>A0A1G7VR98</accession>
<dbReference type="GO" id="GO:0005886">
    <property type="term" value="C:plasma membrane"/>
    <property type="evidence" value="ECO:0007669"/>
    <property type="project" value="InterPro"/>
</dbReference>
<dbReference type="PANTHER" id="PTHR37461:SF1">
    <property type="entry name" value="ANTI-SIGMA-K FACTOR RSKA"/>
    <property type="match status" value="1"/>
</dbReference>
<gene>
    <name evidence="2" type="ORF">SAMN04487974_104256</name>
</gene>
<dbReference type="RefSeq" id="WP_090595538.1">
    <property type="nucleotide sequence ID" value="NZ_FNCS01000004.1"/>
</dbReference>
<reference evidence="2 3" key="1">
    <citation type="submission" date="2016-10" db="EMBL/GenBank/DDBJ databases">
        <authorList>
            <person name="de Groot N.N."/>
        </authorList>
    </citation>
    <scope>NUCLEOTIDE SEQUENCE [LARGE SCALE GENOMIC DNA]</scope>
    <source>
        <strain evidence="2 3">CGMCC 1.10267</strain>
    </source>
</reference>
<dbReference type="EMBL" id="FNCS01000004">
    <property type="protein sequence ID" value="SDG61430.1"/>
    <property type="molecule type" value="Genomic_DNA"/>
</dbReference>
<dbReference type="Pfam" id="PF10099">
    <property type="entry name" value="RskA_C"/>
    <property type="match status" value="1"/>
</dbReference>
<evidence type="ECO:0000259" key="1">
    <source>
        <dbReference type="Pfam" id="PF10099"/>
    </source>
</evidence>
<feature type="domain" description="Anti-sigma K factor RskA C-terminal" evidence="1">
    <location>
        <begin position="103"/>
        <end position="230"/>
    </location>
</feature>
<dbReference type="OrthoDB" id="9816387at2"/>
<organism evidence="2 3">
    <name type="scientific">Pelagibacterium luteolum</name>
    <dbReference type="NCBI Taxonomy" id="440168"/>
    <lineage>
        <taxon>Bacteria</taxon>
        <taxon>Pseudomonadati</taxon>
        <taxon>Pseudomonadota</taxon>
        <taxon>Alphaproteobacteria</taxon>
        <taxon>Hyphomicrobiales</taxon>
        <taxon>Devosiaceae</taxon>
        <taxon>Pelagibacterium</taxon>
    </lineage>
</organism>
<dbReference type="STRING" id="440168.SAMN04487974_104256"/>
<dbReference type="GO" id="GO:0006417">
    <property type="term" value="P:regulation of translation"/>
    <property type="evidence" value="ECO:0007669"/>
    <property type="project" value="TreeGrafter"/>
</dbReference>
<proteinExistence type="predicted"/>
<dbReference type="InterPro" id="IPR018764">
    <property type="entry name" value="RskA_C"/>
</dbReference>